<feature type="compositionally biased region" description="Polar residues" evidence="1">
    <location>
        <begin position="39"/>
        <end position="51"/>
    </location>
</feature>
<dbReference type="EMBL" id="JBAKAZ010000015">
    <property type="protein sequence ID" value="MEL0629152.1"/>
    <property type="molecule type" value="Genomic_DNA"/>
</dbReference>
<accession>A0ABU9GPD3</accession>
<evidence type="ECO:0000313" key="3">
    <source>
        <dbReference type="Proteomes" id="UP001369082"/>
    </source>
</evidence>
<evidence type="ECO:0000256" key="1">
    <source>
        <dbReference type="SAM" id="MobiDB-lite"/>
    </source>
</evidence>
<dbReference type="Proteomes" id="UP001369082">
    <property type="component" value="Unassembled WGS sequence"/>
</dbReference>
<gene>
    <name evidence="2" type="ORF">V6256_05985</name>
</gene>
<dbReference type="RefSeq" id="WP_341597163.1">
    <property type="nucleotide sequence ID" value="NZ_JBAKAZ010000015.1"/>
</dbReference>
<feature type="region of interest" description="Disordered" evidence="1">
    <location>
        <begin position="1"/>
        <end position="58"/>
    </location>
</feature>
<reference evidence="2 3" key="1">
    <citation type="submission" date="2024-02" db="EMBL/GenBank/DDBJ databases">
        <title>Bacteria isolated from the canopy kelp, Nereocystis luetkeana.</title>
        <authorList>
            <person name="Pfister C.A."/>
            <person name="Younker I.T."/>
            <person name="Light S.H."/>
        </authorList>
    </citation>
    <scope>NUCLEOTIDE SEQUENCE [LARGE SCALE GENOMIC DNA]</scope>
    <source>
        <strain evidence="2 3">TI.1.05</strain>
    </source>
</reference>
<sequence>MPENNEVKNNKNKKLSEQEMQDWLDNVHFGSCCSDPLDQPSTKQERCSTSNKENKAAK</sequence>
<feature type="compositionally biased region" description="Basic and acidic residues" evidence="1">
    <location>
        <begin position="1"/>
        <end position="17"/>
    </location>
</feature>
<proteinExistence type="predicted"/>
<protein>
    <submittedName>
        <fullName evidence="2">Uncharacterized protein</fullName>
    </submittedName>
</protein>
<comment type="caution">
    <text evidence="2">The sequence shown here is derived from an EMBL/GenBank/DDBJ whole genome shotgun (WGS) entry which is preliminary data.</text>
</comment>
<keyword evidence="3" id="KW-1185">Reference proteome</keyword>
<name>A0ABU9GPD3_9GAMM</name>
<organism evidence="2 3">
    <name type="scientific">Psychromonas aquatilis</name>
    <dbReference type="NCBI Taxonomy" id="2005072"/>
    <lineage>
        <taxon>Bacteria</taxon>
        <taxon>Pseudomonadati</taxon>
        <taxon>Pseudomonadota</taxon>
        <taxon>Gammaproteobacteria</taxon>
        <taxon>Alteromonadales</taxon>
        <taxon>Psychromonadaceae</taxon>
        <taxon>Psychromonas</taxon>
    </lineage>
</organism>
<evidence type="ECO:0000313" key="2">
    <source>
        <dbReference type="EMBL" id="MEL0629152.1"/>
    </source>
</evidence>